<gene>
    <name evidence="1" type="ORF">Maes01_01688</name>
</gene>
<protein>
    <submittedName>
        <fullName evidence="1">Uncharacterized protein</fullName>
    </submittedName>
</protein>
<comment type="caution">
    <text evidence="1">The sequence shown here is derived from an EMBL/GenBank/DDBJ whole genome shotgun (WGS) entry which is preliminary data.</text>
</comment>
<proteinExistence type="predicted"/>
<keyword evidence="2" id="KW-1185">Reference proteome</keyword>
<dbReference type="Proteomes" id="UP001408594">
    <property type="component" value="Unassembled WGS sequence"/>
</dbReference>
<evidence type="ECO:0000313" key="1">
    <source>
        <dbReference type="EMBL" id="GAA5525128.1"/>
    </source>
</evidence>
<accession>A0ABP9WSA1</accession>
<evidence type="ECO:0000313" key="2">
    <source>
        <dbReference type="Proteomes" id="UP001408594"/>
    </source>
</evidence>
<name>A0ABP9WSA1_9GAMM</name>
<reference evidence="1 2" key="1">
    <citation type="submission" date="2024-02" db="EMBL/GenBank/DDBJ databases">
        <title>Microbulbifer aestuariivivens NBRC 112533.</title>
        <authorList>
            <person name="Ichikawa N."/>
            <person name="Katano-Makiyama Y."/>
            <person name="Hidaka K."/>
        </authorList>
    </citation>
    <scope>NUCLEOTIDE SEQUENCE [LARGE SCALE GENOMIC DNA]</scope>
    <source>
        <strain evidence="1 2">NBRC 112533</strain>
    </source>
</reference>
<dbReference type="EMBL" id="BAABRT010000011">
    <property type="protein sequence ID" value="GAA5525128.1"/>
    <property type="molecule type" value="Genomic_DNA"/>
</dbReference>
<sequence length="49" mass="5048">MPTPMVLAPHQLQGLQVAGLTPRYRDYSPEDFSASVSAASTSAADGPSA</sequence>
<organism evidence="1 2">
    <name type="scientific">Microbulbifer aestuariivivens</name>
    <dbReference type="NCBI Taxonomy" id="1908308"/>
    <lineage>
        <taxon>Bacteria</taxon>
        <taxon>Pseudomonadati</taxon>
        <taxon>Pseudomonadota</taxon>
        <taxon>Gammaproteobacteria</taxon>
        <taxon>Cellvibrionales</taxon>
        <taxon>Microbulbiferaceae</taxon>
        <taxon>Microbulbifer</taxon>
    </lineage>
</organism>